<dbReference type="FunFam" id="1.20.1250.20:FF:000297">
    <property type="entry name" value="Solute carrier family 22 member 18"/>
    <property type="match status" value="1"/>
</dbReference>
<accession>A0AA97MLX6</accession>
<keyword evidence="5 9" id="KW-0472">Membrane</keyword>
<dbReference type="InterPro" id="IPR036259">
    <property type="entry name" value="MFS_trans_sf"/>
</dbReference>
<dbReference type="PROSITE" id="PS50850">
    <property type="entry name" value="MFS"/>
    <property type="match status" value="1"/>
</dbReference>
<feature type="transmembrane region" description="Helical" evidence="9">
    <location>
        <begin position="105"/>
        <end position="129"/>
    </location>
</feature>
<sequence>VSTMKAKTISEGEEEASGMRNETLGESGCLGEVKRRKVIHVAYVIAALDLTFLFMQMGVMPYLAKSLGLDSVGFGYLQTTFGVLQLVGGYIFGRFADQFGARAALILSCASESVFFLLISLSTSIPLLFLSRLPTVFMHGMPGAQKVITDMTTPSQRAGALGKLGLCFGVGIIAGSALGGVLSTKFGIFVPTYVGLVGSLINTLIAMVWIPSQTRPKSDHPVTEHSNLFSIREILRLMKFPGVMEVFIVKVFAGLPIGLFMIMFSIISMDFFGLEAVESGYLMSYFGVLQMVVQGLVVGKLASRCTEMTLLRLSVFVFAGVGLGMALMRTVWHYCIIAVPLVFAFSMLATITDSILTKAVPSSDTGAMLGICASVQPLTRTVGPTIGGVLYKQFGVSSFGYLQLMVNLGLFVYLLKSKIPVGETKSQ</sequence>
<feature type="transmembrane region" description="Helical" evidence="9">
    <location>
        <begin position="394"/>
        <end position="415"/>
    </location>
</feature>
<evidence type="ECO:0000256" key="5">
    <source>
        <dbReference type="ARBA" id="ARBA00023136"/>
    </source>
</evidence>
<feature type="transmembrane region" description="Helical" evidence="9">
    <location>
        <begin position="279"/>
        <end position="297"/>
    </location>
</feature>
<evidence type="ECO:0000256" key="9">
    <source>
        <dbReference type="SAM" id="Phobius"/>
    </source>
</evidence>
<keyword evidence="12" id="KW-1185">Reference proteome</keyword>
<dbReference type="PANTHER" id="PTHR24002">
    <property type="entry name" value="SOLUTE CARRIER FAMILY 22 MEMBER 18"/>
    <property type="match status" value="1"/>
</dbReference>
<evidence type="ECO:0000256" key="7">
    <source>
        <dbReference type="ARBA" id="ARBA00093348"/>
    </source>
</evidence>
<dbReference type="InterPro" id="IPR011701">
    <property type="entry name" value="MFS"/>
</dbReference>
<keyword evidence="2" id="KW-1003">Cell membrane</keyword>
<feature type="domain" description="Major facilitator superfamily (MFS) profile" evidence="10">
    <location>
        <begin position="35"/>
        <end position="421"/>
    </location>
</feature>
<feature type="transmembrane region" description="Helical" evidence="9">
    <location>
        <begin position="75"/>
        <end position="93"/>
    </location>
</feature>
<evidence type="ECO:0000313" key="12">
    <source>
        <dbReference type="Proteomes" id="UP000521578"/>
    </source>
</evidence>
<feature type="non-terminal residue" evidence="11">
    <location>
        <position position="1"/>
    </location>
</feature>
<evidence type="ECO:0000256" key="3">
    <source>
        <dbReference type="ARBA" id="ARBA00022692"/>
    </source>
</evidence>
<feature type="region of interest" description="Disordered" evidence="8">
    <location>
        <begin position="1"/>
        <end position="21"/>
    </location>
</feature>
<dbReference type="CDD" id="cd17331">
    <property type="entry name" value="MFS_SLC22A18"/>
    <property type="match status" value="1"/>
</dbReference>
<feature type="transmembrane region" description="Helical" evidence="9">
    <location>
        <begin position="247"/>
        <end position="267"/>
    </location>
</feature>
<keyword evidence="4 9" id="KW-1133">Transmembrane helix</keyword>
<comment type="caution">
    <text evidence="11">The sequence shown here is derived from an EMBL/GenBank/DDBJ whole genome shotgun (WGS) entry which is preliminary data.</text>
</comment>
<reference evidence="11" key="1">
    <citation type="submission" date="2022-12" db="EMBL/GenBank/DDBJ databases">
        <title>Bird 10,000 Genomes (B10K) Project - Family phase.</title>
        <authorList>
            <person name="Zhang G."/>
        </authorList>
    </citation>
    <scope>NUCLEOTIDE SEQUENCE</scope>
    <source>
        <strain evidence="11">B10K-CU-030-46</strain>
        <tissue evidence="11">Muscle</tissue>
    </source>
</reference>
<dbReference type="EMBL" id="VWPS01000230">
    <property type="protein sequence ID" value="NXE94154.1"/>
    <property type="molecule type" value="Genomic_DNA"/>
</dbReference>
<dbReference type="AlphaFoldDB" id="A0AA97MLX6"/>
<dbReference type="InterPro" id="IPR001958">
    <property type="entry name" value="Tet-R_TetA/multi-R_MdtG-like"/>
</dbReference>
<keyword evidence="3 9" id="KW-0812">Transmembrane</keyword>
<evidence type="ECO:0000256" key="2">
    <source>
        <dbReference type="ARBA" id="ARBA00022475"/>
    </source>
</evidence>
<dbReference type="SUPFAM" id="SSF103473">
    <property type="entry name" value="MFS general substrate transporter"/>
    <property type="match status" value="1"/>
</dbReference>
<protein>
    <recommendedName>
        <fullName evidence="6">Organic cation transporter-like protein 2</fullName>
    </recommendedName>
</protein>
<evidence type="ECO:0000259" key="10">
    <source>
        <dbReference type="PROSITE" id="PS50850"/>
    </source>
</evidence>
<evidence type="ECO:0000313" key="11">
    <source>
        <dbReference type="EMBL" id="NXE94154.1"/>
    </source>
</evidence>
<gene>
    <name evidence="11" type="primary">Slc22a18</name>
    <name evidence="11" type="ORF">MENNOV_R08630</name>
</gene>
<organism evidence="11">
    <name type="scientific">Menura novaehollandiae</name>
    <name type="common">superb lyrebird</name>
    <dbReference type="NCBI Taxonomy" id="47692"/>
    <lineage>
        <taxon>Eukaryota</taxon>
        <taxon>Metazoa</taxon>
        <taxon>Chordata</taxon>
        <taxon>Craniata</taxon>
        <taxon>Vertebrata</taxon>
        <taxon>Euteleostomi</taxon>
        <taxon>Archelosauria</taxon>
        <taxon>Archosauria</taxon>
        <taxon>Dinosauria</taxon>
        <taxon>Saurischia</taxon>
        <taxon>Theropoda</taxon>
        <taxon>Coelurosauria</taxon>
        <taxon>Aves</taxon>
        <taxon>Neognathae</taxon>
        <taxon>Neoaves</taxon>
        <taxon>Telluraves</taxon>
        <taxon>Australaves</taxon>
        <taxon>Passeriformes</taxon>
        <taxon>Menuridae</taxon>
        <taxon>Menura</taxon>
    </lineage>
</organism>
<dbReference type="Gene3D" id="1.20.1250.20">
    <property type="entry name" value="MFS general substrate transporter like domains"/>
    <property type="match status" value="1"/>
</dbReference>
<dbReference type="Proteomes" id="UP000521578">
    <property type="component" value="Unassembled WGS sequence"/>
</dbReference>
<feature type="transmembrane region" description="Helical" evidence="9">
    <location>
        <begin position="188"/>
        <end position="210"/>
    </location>
</feature>
<feature type="transmembrane region" description="Helical" evidence="9">
    <location>
        <begin position="334"/>
        <end position="352"/>
    </location>
</feature>
<comment type="subcellular location">
    <subcellularLocation>
        <location evidence="1">Apical cell membrane</location>
        <topology evidence="1">Multi-pass membrane protein</topology>
    </subcellularLocation>
</comment>
<dbReference type="InterPro" id="IPR020846">
    <property type="entry name" value="MFS_dom"/>
</dbReference>
<dbReference type="PANTHER" id="PTHR24002:SF3">
    <property type="entry name" value="SOLUTE CARRIER FAMILY 22 MEMBER 18"/>
    <property type="match status" value="1"/>
</dbReference>
<evidence type="ECO:0000256" key="6">
    <source>
        <dbReference type="ARBA" id="ARBA00078639"/>
    </source>
</evidence>
<dbReference type="GO" id="GO:0016324">
    <property type="term" value="C:apical plasma membrane"/>
    <property type="evidence" value="ECO:0007669"/>
    <property type="project" value="UniProtKB-SubCell"/>
</dbReference>
<dbReference type="GO" id="GO:0005635">
    <property type="term" value="C:nuclear envelope"/>
    <property type="evidence" value="ECO:0007669"/>
    <property type="project" value="TreeGrafter"/>
</dbReference>
<feature type="non-terminal residue" evidence="11">
    <location>
        <position position="427"/>
    </location>
</feature>
<feature type="transmembrane region" description="Helical" evidence="9">
    <location>
        <begin position="309"/>
        <end position="327"/>
    </location>
</feature>
<dbReference type="GO" id="GO:0022857">
    <property type="term" value="F:transmembrane transporter activity"/>
    <property type="evidence" value="ECO:0007669"/>
    <property type="project" value="InterPro"/>
</dbReference>
<feature type="transmembrane region" description="Helical" evidence="9">
    <location>
        <begin position="41"/>
        <end position="63"/>
    </location>
</feature>
<dbReference type="Pfam" id="PF07690">
    <property type="entry name" value="MFS_1"/>
    <property type="match status" value="1"/>
</dbReference>
<comment type="function">
    <text evidence="7">May act as a transporter of organic cations based on a proton efflux antiport mechanism. May play a role in the transport of chloroquine and quinidine-related compounds in kidney. Plays a role in the regulation of lipid metabolism.</text>
</comment>
<evidence type="ECO:0000256" key="1">
    <source>
        <dbReference type="ARBA" id="ARBA00004424"/>
    </source>
</evidence>
<name>A0AA97MLX6_9PASS</name>
<evidence type="ECO:0000256" key="4">
    <source>
        <dbReference type="ARBA" id="ARBA00022989"/>
    </source>
</evidence>
<evidence type="ECO:0000256" key="8">
    <source>
        <dbReference type="SAM" id="MobiDB-lite"/>
    </source>
</evidence>
<feature type="transmembrane region" description="Helical" evidence="9">
    <location>
        <begin position="160"/>
        <end position="181"/>
    </location>
</feature>
<proteinExistence type="predicted"/>
<dbReference type="PRINTS" id="PR01035">
    <property type="entry name" value="TCRTETA"/>
</dbReference>